<dbReference type="PANTHER" id="PTHR30629">
    <property type="entry name" value="PROPHAGE INTEGRASE"/>
    <property type="match status" value="1"/>
</dbReference>
<keyword evidence="2" id="KW-0229">DNA integration</keyword>
<dbReference type="GO" id="GO:0003677">
    <property type="term" value="F:DNA binding"/>
    <property type="evidence" value="ECO:0007669"/>
    <property type="project" value="UniProtKB-KW"/>
</dbReference>
<dbReference type="Pfam" id="PF13356">
    <property type="entry name" value="Arm-DNA-bind_3"/>
    <property type="match status" value="1"/>
</dbReference>
<dbReference type="CDD" id="cd00801">
    <property type="entry name" value="INT_P4_C"/>
    <property type="match status" value="1"/>
</dbReference>
<dbReference type="Pfam" id="PF22022">
    <property type="entry name" value="Phage_int_M"/>
    <property type="match status" value="1"/>
</dbReference>
<evidence type="ECO:0000313" key="9">
    <source>
        <dbReference type="Proteomes" id="UP001165308"/>
    </source>
</evidence>
<dbReference type="InterPro" id="IPR053876">
    <property type="entry name" value="Phage_int_M"/>
</dbReference>
<comment type="similarity">
    <text evidence="1">Belongs to the 'phage' integrase family.</text>
</comment>
<dbReference type="InterPro" id="IPR010998">
    <property type="entry name" value="Integrase_recombinase_N"/>
</dbReference>
<dbReference type="PANTHER" id="PTHR30629:SF2">
    <property type="entry name" value="PROPHAGE INTEGRASE INTS-RELATED"/>
    <property type="match status" value="1"/>
</dbReference>
<evidence type="ECO:0000259" key="7">
    <source>
        <dbReference type="PROSITE" id="PS51900"/>
    </source>
</evidence>
<keyword evidence="9" id="KW-1185">Reference proteome</keyword>
<keyword evidence="3 5" id="KW-0238">DNA-binding</keyword>
<comment type="caution">
    <text evidence="8">The sequence shown here is derived from an EMBL/GenBank/DDBJ whole genome shotgun (WGS) entry which is preliminary data.</text>
</comment>
<dbReference type="InterPro" id="IPR002104">
    <property type="entry name" value="Integrase_catalytic"/>
</dbReference>
<dbReference type="InterPro" id="IPR013762">
    <property type="entry name" value="Integrase-like_cat_sf"/>
</dbReference>
<keyword evidence="4" id="KW-0233">DNA recombination</keyword>
<evidence type="ECO:0000256" key="3">
    <source>
        <dbReference type="ARBA" id="ARBA00023125"/>
    </source>
</evidence>
<evidence type="ECO:0000313" key="8">
    <source>
        <dbReference type="EMBL" id="MCL7929147.1"/>
    </source>
</evidence>
<dbReference type="Gene3D" id="1.10.150.130">
    <property type="match status" value="1"/>
</dbReference>
<dbReference type="PROSITE" id="PS51900">
    <property type="entry name" value="CB"/>
    <property type="match status" value="1"/>
</dbReference>
<dbReference type="InterPro" id="IPR050808">
    <property type="entry name" value="Phage_Integrase"/>
</dbReference>
<protein>
    <submittedName>
        <fullName evidence="8">Integrase arm-type DNA-binding domain-containing protein</fullName>
    </submittedName>
</protein>
<feature type="domain" description="Core-binding (CB)" evidence="7">
    <location>
        <begin position="103"/>
        <end position="185"/>
    </location>
</feature>
<organism evidence="8 9">
    <name type="scientific">Halomonas llamarensis</name>
    <dbReference type="NCBI Taxonomy" id="2945104"/>
    <lineage>
        <taxon>Bacteria</taxon>
        <taxon>Pseudomonadati</taxon>
        <taxon>Pseudomonadota</taxon>
        <taxon>Gammaproteobacteria</taxon>
        <taxon>Oceanospirillales</taxon>
        <taxon>Halomonadaceae</taxon>
        <taxon>Halomonas</taxon>
    </lineage>
</organism>
<accession>A0ABT0SMX6</accession>
<dbReference type="InterPro" id="IPR044068">
    <property type="entry name" value="CB"/>
</dbReference>
<evidence type="ECO:0000256" key="2">
    <source>
        <dbReference type="ARBA" id="ARBA00022908"/>
    </source>
</evidence>
<dbReference type="Gene3D" id="3.30.160.390">
    <property type="entry name" value="Integrase, DNA-binding domain"/>
    <property type="match status" value="1"/>
</dbReference>
<dbReference type="InterPro" id="IPR025166">
    <property type="entry name" value="Integrase_DNA_bind_dom"/>
</dbReference>
<dbReference type="Gene3D" id="1.10.443.10">
    <property type="entry name" value="Intergrase catalytic core"/>
    <property type="match status" value="1"/>
</dbReference>
<feature type="domain" description="Tyr recombinase" evidence="6">
    <location>
        <begin position="209"/>
        <end position="390"/>
    </location>
</feature>
<dbReference type="PROSITE" id="PS51898">
    <property type="entry name" value="TYR_RECOMBINASE"/>
    <property type="match status" value="1"/>
</dbReference>
<reference evidence="8" key="1">
    <citation type="submission" date="2022-05" db="EMBL/GenBank/DDBJ databases">
        <title>Halomonas geminus sp. nov. and Halomonas llamarensis sp. nov. isolated from high-altitude salars of the Atacama Desert.</title>
        <authorList>
            <person name="Hintersatz C."/>
            <person name="Rojas L.A."/>
            <person name="Wei T.-S."/>
            <person name="Kutschke S."/>
            <person name="Lehmann F."/>
            <person name="Jain R."/>
            <person name="Pollmann K."/>
        </authorList>
    </citation>
    <scope>NUCLEOTIDE SEQUENCE</scope>
    <source>
        <strain evidence="8">ATCHA</strain>
    </source>
</reference>
<sequence length="413" mass="46342">MAHVSNKLSATAVRSAKPQEKTYRLTDGGGMYLEVTPTGGTYWRMKYRFHGKEKRLAIGVYPEISLSAAREAREQARKLLAQGLDPSTTKRVTKELGKTTAGNTFKAVATEWLEHIHRHEVVPDHYKRNKSRLTRDAFPALGHRPITDITPPELLECLRKIEKRGHLETAHRVKTLCGQVFRYAISTGRAERDLTPDLRGALRTPKTNHHAAITDPAELPPLLHAIDGYGGMPVTIVALKLSPLVFVRPGELRQAKWADFDLERGEWAFQPSKNADPLVVPLPRQAVDMLAELHRLTGRGEYVFPGARSSKRPMSNATIKAALDRMGFKGEMTAHGFRAMARTILAERLGYPEQYIEQQLAHKVKDSNGRAYNRTTHLEQRREMLQSWADYLDALRDGASNVVPIYKGAANHG</sequence>
<dbReference type="InterPro" id="IPR038488">
    <property type="entry name" value="Integrase_DNA-bd_sf"/>
</dbReference>
<proteinExistence type="inferred from homology"/>
<dbReference type="SUPFAM" id="SSF56349">
    <property type="entry name" value="DNA breaking-rejoining enzymes"/>
    <property type="match status" value="1"/>
</dbReference>
<name>A0ABT0SMX6_9GAMM</name>
<dbReference type="Pfam" id="PF00589">
    <property type="entry name" value="Phage_integrase"/>
    <property type="match status" value="1"/>
</dbReference>
<evidence type="ECO:0000259" key="6">
    <source>
        <dbReference type="PROSITE" id="PS51898"/>
    </source>
</evidence>
<dbReference type="InterPro" id="IPR011010">
    <property type="entry name" value="DNA_brk_join_enz"/>
</dbReference>
<dbReference type="Proteomes" id="UP001165308">
    <property type="component" value="Unassembled WGS sequence"/>
</dbReference>
<evidence type="ECO:0000256" key="5">
    <source>
        <dbReference type="PROSITE-ProRule" id="PRU01248"/>
    </source>
</evidence>
<dbReference type="EMBL" id="JAMJPJ010000004">
    <property type="protein sequence ID" value="MCL7929147.1"/>
    <property type="molecule type" value="Genomic_DNA"/>
</dbReference>
<evidence type="ECO:0000256" key="4">
    <source>
        <dbReference type="ARBA" id="ARBA00023172"/>
    </source>
</evidence>
<gene>
    <name evidence="8" type="ORF">M8006_03985</name>
</gene>
<evidence type="ECO:0000256" key="1">
    <source>
        <dbReference type="ARBA" id="ARBA00008857"/>
    </source>
</evidence>
<dbReference type="RefSeq" id="WP_250080170.1">
    <property type="nucleotide sequence ID" value="NZ_JAMJPJ010000004.1"/>
</dbReference>